<gene>
    <name evidence="1" type="ORF">BHQ17_09895</name>
</gene>
<evidence type="ECO:0000313" key="2">
    <source>
        <dbReference type="Proteomes" id="UP000094243"/>
    </source>
</evidence>
<evidence type="ECO:0008006" key="3">
    <source>
        <dbReference type="Google" id="ProtNLM"/>
    </source>
</evidence>
<reference evidence="2" key="1">
    <citation type="submission" date="2016-09" db="EMBL/GenBank/DDBJ databases">
        <authorList>
            <person name="Greninger A.L."/>
            <person name="Jerome K.R."/>
            <person name="Mcnair B."/>
            <person name="Wallis C."/>
            <person name="Fang F."/>
        </authorList>
    </citation>
    <scope>NUCLEOTIDE SEQUENCE [LARGE SCALE GENOMIC DNA]</scope>
    <source>
        <strain evidence="2">M7</strain>
    </source>
</reference>
<proteinExistence type="predicted"/>
<protein>
    <recommendedName>
        <fullName evidence="3">Amine oxidase domain-containing protein</fullName>
    </recommendedName>
</protein>
<dbReference type="Proteomes" id="UP000094243">
    <property type="component" value="Unassembled WGS sequence"/>
</dbReference>
<name>A0A1E3RWS6_9MYCO</name>
<keyword evidence="2" id="KW-1185">Reference proteome</keyword>
<comment type="caution">
    <text evidence="1">The sequence shown here is derived from an EMBL/GenBank/DDBJ whole genome shotgun (WGS) entry which is preliminary data.</text>
</comment>
<accession>A0A1E3RWS6</accession>
<organism evidence="1 2">
    <name type="scientific">Mycolicibacterium holsaticum</name>
    <dbReference type="NCBI Taxonomy" id="152142"/>
    <lineage>
        <taxon>Bacteria</taxon>
        <taxon>Bacillati</taxon>
        <taxon>Actinomycetota</taxon>
        <taxon>Actinomycetes</taxon>
        <taxon>Mycobacteriales</taxon>
        <taxon>Mycobacteriaceae</taxon>
        <taxon>Mycolicibacterium</taxon>
    </lineage>
</organism>
<evidence type="ECO:0000313" key="1">
    <source>
        <dbReference type="EMBL" id="ODQ94271.1"/>
    </source>
</evidence>
<dbReference type="PANTHER" id="PTHR10668">
    <property type="entry name" value="PHYTOENE DEHYDROGENASE"/>
    <property type="match status" value="1"/>
</dbReference>
<dbReference type="PANTHER" id="PTHR10668:SF103">
    <property type="entry name" value="PYRIDINE NUCLEOTIDE-DISULFIDE OXIDOREDUCTASE DOMAIN-CONTAINING PROTEIN 2"/>
    <property type="match status" value="1"/>
</dbReference>
<dbReference type="AlphaFoldDB" id="A0A1E3RWS6"/>
<dbReference type="EMBL" id="MIGZ01000044">
    <property type="protein sequence ID" value="ODQ94271.1"/>
    <property type="molecule type" value="Genomic_DNA"/>
</dbReference>
<sequence length="183" mass="19440">MSRAVNEATRRLLPASPTIAIGQHTVADPSRAPKGGATLWVQLLELPSSPVGDAAGEIDVGNGVWTEHLRETFADRVQEIIAQHITNLDSALVGRAVLSPADLEAANRNHVGGDGYSGSLELDQSLILRPRPGRSSHRTMVDRLLHIGASTHPGPGLSAGSGVLAADALLRRRRLTRILPRRG</sequence>